<feature type="region of interest" description="Disordered" evidence="2">
    <location>
        <begin position="584"/>
        <end position="611"/>
    </location>
</feature>
<dbReference type="AlphaFoldDB" id="A0A0D2NPP7"/>
<accession>A0A0D2NPP7</accession>
<dbReference type="EMBL" id="KN817585">
    <property type="protein sequence ID" value="KJA18726.1"/>
    <property type="molecule type" value="Genomic_DNA"/>
</dbReference>
<proteinExistence type="predicted"/>
<evidence type="ECO:0000256" key="2">
    <source>
        <dbReference type="SAM" id="MobiDB-lite"/>
    </source>
</evidence>
<gene>
    <name evidence="3" type="ORF">HYPSUDRAFT_915560</name>
</gene>
<feature type="compositionally biased region" description="Basic residues" evidence="2">
    <location>
        <begin position="217"/>
        <end position="226"/>
    </location>
</feature>
<feature type="compositionally biased region" description="Basic and acidic residues" evidence="2">
    <location>
        <begin position="227"/>
        <end position="237"/>
    </location>
</feature>
<evidence type="ECO:0000313" key="3">
    <source>
        <dbReference type="EMBL" id="KJA18726.1"/>
    </source>
</evidence>
<reference evidence="4" key="1">
    <citation type="submission" date="2014-04" db="EMBL/GenBank/DDBJ databases">
        <title>Evolutionary Origins and Diversification of the Mycorrhizal Mutualists.</title>
        <authorList>
            <consortium name="DOE Joint Genome Institute"/>
            <consortium name="Mycorrhizal Genomics Consortium"/>
            <person name="Kohler A."/>
            <person name="Kuo A."/>
            <person name="Nagy L.G."/>
            <person name="Floudas D."/>
            <person name="Copeland A."/>
            <person name="Barry K.W."/>
            <person name="Cichocki N."/>
            <person name="Veneault-Fourrey C."/>
            <person name="LaButti K."/>
            <person name="Lindquist E.A."/>
            <person name="Lipzen A."/>
            <person name="Lundell T."/>
            <person name="Morin E."/>
            <person name="Murat C."/>
            <person name="Riley R."/>
            <person name="Ohm R."/>
            <person name="Sun H."/>
            <person name="Tunlid A."/>
            <person name="Henrissat B."/>
            <person name="Grigoriev I.V."/>
            <person name="Hibbett D.S."/>
            <person name="Martin F."/>
        </authorList>
    </citation>
    <scope>NUCLEOTIDE SEQUENCE [LARGE SCALE GENOMIC DNA]</scope>
    <source>
        <strain evidence="4">FD-334 SS-4</strain>
    </source>
</reference>
<dbReference type="Proteomes" id="UP000054270">
    <property type="component" value="Unassembled WGS sequence"/>
</dbReference>
<evidence type="ECO:0000256" key="1">
    <source>
        <dbReference type="SAM" id="Coils"/>
    </source>
</evidence>
<feature type="region of interest" description="Disordered" evidence="2">
    <location>
        <begin position="1"/>
        <end position="55"/>
    </location>
</feature>
<organism evidence="3 4">
    <name type="scientific">Hypholoma sublateritium (strain FD-334 SS-4)</name>
    <dbReference type="NCBI Taxonomy" id="945553"/>
    <lineage>
        <taxon>Eukaryota</taxon>
        <taxon>Fungi</taxon>
        <taxon>Dikarya</taxon>
        <taxon>Basidiomycota</taxon>
        <taxon>Agaricomycotina</taxon>
        <taxon>Agaricomycetes</taxon>
        <taxon>Agaricomycetidae</taxon>
        <taxon>Agaricales</taxon>
        <taxon>Agaricineae</taxon>
        <taxon>Strophariaceae</taxon>
        <taxon>Hypholoma</taxon>
    </lineage>
</organism>
<feature type="compositionally biased region" description="Basic and acidic residues" evidence="2">
    <location>
        <begin position="589"/>
        <end position="599"/>
    </location>
</feature>
<name>A0A0D2NPP7_HYPSF</name>
<evidence type="ECO:0000313" key="4">
    <source>
        <dbReference type="Proteomes" id="UP000054270"/>
    </source>
</evidence>
<feature type="region of interest" description="Disordered" evidence="2">
    <location>
        <begin position="190"/>
        <end position="295"/>
    </location>
</feature>
<feature type="compositionally biased region" description="Pro residues" evidence="2">
    <location>
        <begin position="243"/>
        <end position="258"/>
    </location>
</feature>
<dbReference type="STRING" id="945553.A0A0D2NPP7"/>
<feature type="region of interest" description="Disordered" evidence="2">
    <location>
        <begin position="511"/>
        <end position="567"/>
    </location>
</feature>
<dbReference type="OrthoDB" id="412109at2759"/>
<feature type="coiled-coil region" evidence="1">
    <location>
        <begin position="295"/>
        <end position="447"/>
    </location>
</feature>
<sequence>MFTTPKKATKFRPHPYKTPTRPSPGGHMHPPSSPFGSPINTSPFARSPPPDFVAYSPFRQHRVGVREIRSQTPLRKPPANPGRFSSLPAHLQPNPTLNALIEESAQAVQNAQVPLTPEDSIYWKELAKLGAANKFQNALCEAREEISRGVRDAPLVNAQIDAATEYRSPRKADLLRERREAIAARQAEMEVLRERSVSPTPRRHSPRKRKEEESKPSKKHQRHERQRRAEAARRVSEELQTPTPAPSPPRVPTIPPVLPVAEPTPMEAEAVEDTAAAEAHRKEEEAERAWRVAEKEAEEKARAQYLAALQAEQAEQAHRAAAQRAEEEAQLQRLKAMNEEARLQTLKAEQTRKLAEQERVLADMERAQAAKTQRRAEEWLAKVAEERVQAEAIRKQAEQEYLRAQREQEERIQSQRKADLLSAQRKAEEEAQRQAAFREEAARIQAERDDFFRQKAEIEQIFNLAETTYIERMARLAEIERAEAVLEANFRARMEEMQYFANHPRNPLAEHYRQQAAQRAAEEEFQRQSQQQHRQQQHRQQEQEQEYQHYQQQHHKQQEPENHAPDAHYTETRDVPMRDSSFMTASKHSVHEEVPRTEYQETPAPSYSPPSSVPLTGSDFFANWEAKWKCMQSETDLSSLHFSQLPWPVLCHVTGINDITTDRLLDFLNHPDCPRALVQKKVIARYHSDRFDTRVTRKLHPTQKDVVAQMAEHCTVLLVQLMRRR</sequence>
<keyword evidence="4" id="KW-1185">Reference proteome</keyword>
<keyword evidence="1" id="KW-0175">Coiled coil</keyword>
<feature type="compositionally biased region" description="Basic and acidic residues" evidence="2">
    <location>
        <begin position="556"/>
        <end position="567"/>
    </location>
</feature>
<feature type="compositionally biased region" description="Low complexity" evidence="2">
    <location>
        <begin position="23"/>
        <end position="38"/>
    </location>
</feature>
<dbReference type="OMA" id="CAMERPR"/>
<feature type="compositionally biased region" description="Basic and acidic residues" evidence="2">
    <location>
        <begin position="278"/>
        <end position="295"/>
    </location>
</feature>
<protein>
    <submittedName>
        <fullName evidence="3">Uncharacterized protein</fullName>
    </submittedName>
</protein>